<dbReference type="InterPro" id="IPR007348">
    <property type="entry name" value="CopC_dom"/>
</dbReference>
<name>A0ABQ1H8R4_9SPHN</name>
<accession>A0ABQ1H8R4</accession>
<evidence type="ECO:0000256" key="1">
    <source>
        <dbReference type="ARBA" id="ARBA00004418"/>
    </source>
</evidence>
<feature type="chain" id="PRO_5046535960" description="CopC domain-containing protein" evidence="6">
    <location>
        <begin position="24"/>
        <end position="127"/>
    </location>
</feature>
<comment type="subcellular location">
    <subcellularLocation>
        <location evidence="1">Periplasm</location>
    </subcellularLocation>
</comment>
<keyword evidence="4" id="KW-0574">Periplasm</keyword>
<dbReference type="Gene3D" id="2.60.40.1220">
    <property type="match status" value="1"/>
</dbReference>
<keyword evidence="5" id="KW-0186">Copper</keyword>
<keyword evidence="3 6" id="KW-0732">Signal</keyword>
<dbReference type="InterPro" id="IPR014755">
    <property type="entry name" value="Cu-Rt/internalin_Ig-like"/>
</dbReference>
<dbReference type="Proteomes" id="UP000618591">
    <property type="component" value="Unassembled WGS sequence"/>
</dbReference>
<dbReference type="SUPFAM" id="SSF81296">
    <property type="entry name" value="E set domains"/>
    <property type="match status" value="1"/>
</dbReference>
<evidence type="ECO:0000256" key="4">
    <source>
        <dbReference type="ARBA" id="ARBA00022764"/>
    </source>
</evidence>
<organism evidence="8 9">
    <name type="scientific">Sphingomonas psychrolutea</name>
    <dbReference type="NCBI Taxonomy" id="1259676"/>
    <lineage>
        <taxon>Bacteria</taxon>
        <taxon>Pseudomonadati</taxon>
        <taxon>Pseudomonadota</taxon>
        <taxon>Alphaproteobacteria</taxon>
        <taxon>Sphingomonadales</taxon>
        <taxon>Sphingomonadaceae</taxon>
        <taxon>Sphingomonas</taxon>
    </lineage>
</organism>
<evidence type="ECO:0000256" key="6">
    <source>
        <dbReference type="SAM" id="SignalP"/>
    </source>
</evidence>
<dbReference type="NCBIfam" id="NF033814">
    <property type="entry name" value="copper_CopC"/>
    <property type="match status" value="1"/>
</dbReference>
<dbReference type="InterPro" id="IPR047685">
    <property type="entry name" value="CopC-like"/>
</dbReference>
<dbReference type="EMBL" id="BMDW01000035">
    <property type="protein sequence ID" value="GGA61732.1"/>
    <property type="molecule type" value="Genomic_DNA"/>
</dbReference>
<evidence type="ECO:0000256" key="2">
    <source>
        <dbReference type="ARBA" id="ARBA00010509"/>
    </source>
</evidence>
<proteinExistence type="inferred from homology"/>
<dbReference type="Pfam" id="PF04234">
    <property type="entry name" value="CopC"/>
    <property type="match status" value="1"/>
</dbReference>
<feature type="signal peptide" evidence="6">
    <location>
        <begin position="1"/>
        <end position="23"/>
    </location>
</feature>
<evidence type="ECO:0000313" key="9">
    <source>
        <dbReference type="Proteomes" id="UP000618591"/>
    </source>
</evidence>
<protein>
    <recommendedName>
        <fullName evidence="7">CopC domain-containing protein</fullName>
    </recommendedName>
</protein>
<keyword evidence="9" id="KW-1185">Reference proteome</keyword>
<evidence type="ECO:0000259" key="7">
    <source>
        <dbReference type="Pfam" id="PF04234"/>
    </source>
</evidence>
<feature type="domain" description="CopC" evidence="7">
    <location>
        <begin position="24"/>
        <end position="126"/>
    </location>
</feature>
<reference evidence="9" key="1">
    <citation type="journal article" date="2019" name="Int. J. Syst. Evol. Microbiol.">
        <title>The Global Catalogue of Microorganisms (GCM) 10K type strain sequencing project: providing services to taxonomists for standard genome sequencing and annotation.</title>
        <authorList>
            <consortium name="The Broad Institute Genomics Platform"/>
            <consortium name="The Broad Institute Genome Sequencing Center for Infectious Disease"/>
            <person name="Wu L."/>
            <person name="Ma J."/>
        </authorList>
    </citation>
    <scope>NUCLEOTIDE SEQUENCE [LARGE SCALE GENOMIC DNA]</scope>
    <source>
        <strain evidence="9">CGMCC 1.10106</strain>
    </source>
</reference>
<comment type="similarity">
    <text evidence="2">Belongs to the CopC family.</text>
</comment>
<gene>
    <name evidence="8" type="ORF">GCM10011395_35120</name>
</gene>
<comment type="caution">
    <text evidence="8">The sequence shown here is derived from an EMBL/GenBank/DDBJ whole genome shotgun (WGS) entry which is preliminary data.</text>
</comment>
<sequence length="127" mass="13268">MTNRFRAALFAIAAFATSNAALAHTHLIASAPAANASVAKPTTISLSFDEKVMPAFSGADVVMTGMPGMANHQPMKLSGLKANWSADGKTLTLVAGRAFPVGTYQVTWHAAGADTHRMQGSFTFSVK</sequence>
<dbReference type="RefSeq" id="WP_188449824.1">
    <property type="nucleotide sequence ID" value="NZ_BMDW01000035.1"/>
</dbReference>
<dbReference type="InterPro" id="IPR014756">
    <property type="entry name" value="Ig_E-set"/>
</dbReference>
<evidence type="ECO:0000313" key="8">
    <source>
        <dbReference type="EMBL" id="GGA61732.1"/>
    </source>
</evidence>
<evidence type="ECO:0000256" key="5">
    <source>
        <dbReference type="ARBA" id="ARBA00023008"/>
    </source>
</evidence>
<evidence type="ECO:0000256" key="3">
    <source>
        <dbReference type="ARBA" id="ARBA00022729"/>
    </source>
</evidence>